<accession>A0A2K3UVX1</accession>
<feature type="domain" description="ABC transporter" evidence="11">
    <location>
        <begin position="12"/>
        <end position="227"/>
    </location>
</feature>
<keyword evidence="5 10" id="KW-0812">Transmembrane</keyword>
<dbReference type="Pfam" id="PF00005">
    <property type="entry name" value="ABC_tran"/>
    <property type="match status" value="1"/>
</dbReference>
<evidence type="ECO:0000256" key="9">
    <source>
        <dbReference type="ARBA" id="ARBA00023136"/>
    </source>
</evidence>
<dbReference type="RefSeq" id="WP_103310696.1">
    <property type="nucleotide sequence ID" value="NZ_PPPD01000001.1"/>
</dbReference>
<dbReference type="SUPFAM" id="SSF52540">
    <property type="entry name" value="P-loop containing nucleoside triphosphate hydrolases"/>
    <property type="match status" value="1"/>
</dbReference>
<dbReference type="GO" id="GO:0005886">
    <property type="term" value="C:plasma membrane"/>
    <property type="evidence" value="ECO:0007669"/>
    <property type="project" value="UniProtKB-SubCell"/>
</dbReference>
<keyword evidence="14" id="KW-1185">Reference proteome</keyword>
<evidence type="ECO:0000256" key="1">
    <source>
        <dbReference type="ARBA" id="ARBA00004141"/>
    </source>
</evidence>
<dbReference type="SUPFAM" id="SSF161098">
    <property type="entry name" value="MetI-like"/>
    <property type="match status" value="1"/>
</dbReference>
<evidence type="ECO:0000259" key="11">
    <source>
        <dbReference type="PROSITE" id="PS50893"/>
    </source>
</evidence>
<comment type="similarity">
    <text evidence="10">Belongs to the binding-protein-dependent transport system permease family.</text>
</comment>
<dbReference type="GO" id="GO:0055085">
    <property type="term" value="P:transmembrane transport"/>
    <property type="evidence" value="ECO:0007669"/>
    <property type="project" value="InterPro"/>
</dbReference>
<dbReference type="PROSITE" id="PS50893">
    <property type="entry name" value="ABC_TRANSPORTER_2"/>
    <property type="match status" value="1"/>
</dbReference>
<evidence type="ECO:0000313" key="14">
    <source>
        <dbReference type="Proteomes" id="UP000236379"/>
    </source>
</evidence>
<evidence type="ECO:0000256" key="10">
    <source>
        <dbReference type="RuleBase" id="RU363032"/>
    </source>
</evidence>
<dbReference type="InterPro" id="IPR003593">
    <property type="entry name" value="AAA+_ATPase"/>
</dbReference>
<evidence type="ECO:0000256" key="5">
    <source>
        <dbReference type="ARBA" id="ARBA00022692"/>
    </source>
</evidence>
<dbReference type="Gene3D" id="1.10.3720.10">
    <property type="entry name" value="MetI-like"/>
    <property type="match status" value="1"/>
</dbReference>
<dbReference type="EMBL" id="PPPD01000001">
    <property type="protein sequence ID" value="PNY80682.1"/>
    <property type="molecule type" value="Genomic_DNA"/>
</dbReference>
<dbReference type="PROSITE" id="PS00211">
    <property type="entry name" value="ABC_TRANSPORTER_1"/>
    <property type="match status" value="1"/>
</dbReference>
<evidence type="ECO:0000256" key="8">
    <source>
        <dbReference type="ARBA" id="ARBA00022989"/>
    </source>
</evidence>
<dbReference type="PANTHER" id="PTHR42788">
    <property type="entry name" value="TAURINE IMPORT ATP-BINDING PROTEIN-RELATED"/>
    <property type="match status" value="1"/>
</dbReference>
<feature type="domain" description="ABC transmembrane type-1" evidence="12">
    <location>
        <begin position="300"/>
        <end position="482"/>
    </location>
</feature>
<keyword evidence="9 10" id="KW-0472">Membrane</keyword>
<evidence type="ECO:0000259" key="12">
    <source>
        <dbReference type="PROSITE" id="PS50928"/>
    </source>
</evidence>
<dbReference type="AlphaFoldDB" id="A0A2K3UVX1"/>
<evidence type="ECO:0000256" key="3">
    <source>
        <dbReference type="ARBA" id="ARBA00022448"/>
    </source>
</evidence>
<keyword evidence="4" id="KW-1003">Cell membrane</keyword>
<dbReference type="InterPro" id="IPR003439">
    <property type="entry name" value="ABC_transporter-like_ATP-bd"/>
</dbReference>
<dbReference type="GO" id="GO:0016887">
    <property type="term" value="F:ATP hydrolysis activity"/>
    <property type="evidence" value="ECO:0007669"/>
    <property type="project" value="InterPro"/>
</dbReference>
<evidence type="ECO:0000256" key="2">
    <source>
        <dbReference type="ARBA" id="ARBA00004202"/>
    </source>
</evidence>
<sequence length="494" mass="53490">MTEGTPGGTPPIQLQDVTLRLGGETILDGVTLDVERGEFLALIGPSGGGKSTLLRVISGLLRPEKGRVVVQSAPALVFQDYRLLPWRTALRNVQLPADLGAGGGLEAHEALHLVGMDGYADYYPAQLSGGMRARVALARALAQSGDVLLLDEPFAALDALVRERFNAELLKVHQKTGRTTVLVTHSIREAVWLADRVAVLRGGRIVEVLDTRGEGRVSAYTDGLERHLRAVLGAGDSTRIRTEAPERFGWSRLLPLLAIALGLLLWQLTAARVDDRLVFPSPADVWASYVTHAPTLWRAFGITTGTALLGALTGGLVGLLLGYPIAKSRTLERFLSPFIVASQSTPIVILAPLLVLVLGFGLWPAVVVSSLSALYPLLVATMVGVREVDRAYHEVFSSLRATFWQRLTHLELPGALPVLLGGLRLSVSLATIGAVVWEFTDSNQQGLGFQVQRAGYNYEKPLQYAAIALLVLFGVLTYTVITTLERRVMRRRGR</sequence>
<dbReference type="InterPro" id="IPR050166">
    <property type="entry name" value="ABC_transporter_ATP-bind"/>
</dbReference>
<dbReference type="PROSITE" id="PS50928">
    <property type="entry name" value="ABC_TM1"/>
    <property type="match status" value="1"/>
</dbReference>
<organism evidence="13 14">
    <name type="scientific">Deinococcus koreensis</name>
    <dbReference type="NCBI Taxonomy" id="2054903"/>
    <lineage>
        <taxon>Bacteria</taxon>
        <taxon>Thermotogati</taxon>
        <taxon>Deinococcota</taxon>
        <taxon>Deinococci</taxon>
        <taxon>Deinococcales</taxon>
        <taxon>Deinococcaceae</taxon>
        <taxon>Deinococcus</taxon>
    </lineage>
</organism>
<dbReference type="InterPro" id="IPR035906">
    <property type="entry name" value="MetI-like_sf"/>
</dbReference>
<proteinExistence type="inferred from homology"/>
<keyword evidence="3 10" id="KW-0813">Transport</keyword>
<reference evidence="13 14" key="1">
    <citation type="submission" date="2018-01" db="EMBL/GenBank/DDBJ databases">
        <title>Deinococcus koreensis sp. nov., a radiation-resistant bacterium isolated from river water.</title>
        <authorList>
            <person name="Choi A."/>
        </authorList>
    </citation>
    <scope>NUCLEOTIDE SEQUENCE [LARGE SCALE GENOMIC DNA]</scope>
    <source>
        <strain evidence="13 14">SJW1-2</strain>
    </source>
</reference>
<evidence type="ECO:0000256" key="7">
    <source>
        <dbReference type="ARBA" id="ARBA00022840"/>
    </source>
</evidence>
<protein>
    <submittedName>
        <fullName evidence="13">ABC transporter ATP-binding protein</fullName>
    </submittedName>
</protein>
<keyword evidence="8 10" id="KW-1133">Transmembrane helix</keyword>
<dbReference type="CDD" id="cd06261">
    <property type="entry name" value="TM_PBP2"/>
    <property type="match status" value="1"/>
</dbReference>
<keyword evidence="6" id="KW-0547">Nucleotide-binding</keyword>
<feature type="transmembrane region" description="Helical" evidence="10">
    <location>
        <begin position="249"/>
        <end position="268"/>
    </location>
</feature>
<evidence type="ECO:0000256" key="4">
    <source>
        <dbReference type="ARBA" id="ARBA00022475"/>
    </source>
</evidence>
<dbReference type="InterPro" id="IPR027417">
    <property type="entry name" value="P-loop_NTPase"/>
</dbReference>
<feature type="transmembrane region" description="Helical" evidence="10">
    <location>
        <begin position="462"/>
        <end position="484"/>
    </location>
</feature>
<comment type="caution">
    <text evidence="13">The sequence shown here is derived from an EMBL/GenBank/DDBJ whole genome shotgun (WGS) entry which is preliminary data.</text>
</comment>
<dbReference type="SMART" id="SM00382">
    <property type="entry name" value="AAA"/>
    <property type="match status" value="1"/>
</dbReference>
<feature type="transmembrane region" description="Helical" evidence="10">
    <location>
        <begin position="296"/>
        <end position="322"/>
    </location>
</feature>
<dbReference type="OrthoDB" id="61712at2"/>
<dbReference type="PANTHER" id="PTHR42788:SF7">
    <property type="entry name" value="NITRATE ABC TRANSPORTER ATP-BINDING PROTEIN"/>
    <property type="match status" value="1"/>
</dbReference>
<name>A0A2K3UVX1_9DEIO</name>
<dbReference type="Pfam" id="PF00528">
    <property type="entry name" value="BPD_transp_1"/>
    <property type="match status" value="1"/>
</dbReference>
<feature type="transmembrane region" description="Helical" evidence="10">
    <location>
        <begin position="362"/>
        <end position="385"/>
    </location>
</feature>
<dbReference type="GO" id="GO:0005524">
    <property type="term" value="F:ATP binding"/>
    <property type="evidence" value="ECO:0007669"/>
    <property type="project" value="UniProtKB-KW"/>
</dbReference>
<keyword evidence="7 13" id="KW-0067">ATP-binding</keyword>
<evidence type="ECO:0000256" key="6">
    <source>
        <dbReference type="ARBA" id="ARBA00022741"/>
    </source>
</evidence>
<comment type="subcellular location">
    <subcellularLocation>
        <location evidence="10">Cell membrane</location>
        <topology evidence="10">Multi-pass membrane protein</topology>
    </subcellularLocation>
    <subcellularLocation>
        <location evidence="2">Cell membrane</location>
        <topology evidence="2">Peripheral membrane protein</topology>
    </subcellularLocation>
    <subcellularLocation>
        <location evidence="1">Membrane</location>
        <topology evidence="1">Multi-pass membrane protein</topology>
    </subcellularLocation>
</comment>
<feature type="transmembrane region" description="Helical" evidence="10">
    <location>
        <begin position="415"/>
        <end position="437"/>
    </location>
</feature>
<dbReference type="InterPro" id="IPR000515">
    <property type="entry name" value="MetI-like"/>
</dbReference>
<dbReference type="Gene3D" id="3.40.50.300">
    <property type="entry name" value="P-loop containing nucleotide triphosphate hydrolases"/>
    <property type="match status" value="1"/>
</dbReference>
<feature type="transmembrane region" description="Helical" evidence="10">
    <location>
        <begin position="334"/>
        <end position="356"/>
    </location>
</feature>
<gene>
    <name evidence="13" type="ORF">CVO96_04270</name>
</gene>
<evidence type="ECO:0000313" key="13">
    <source>
        <dbReference type="EMBL" id="PNY80682.1"/>
    </source>
</evidence>
<dbReference type="InterPro" id="IPR017871">
    <property type="entry name" value="ABC_transporter-like_CS"/>
</dbReference>
<dbReference type="Proteomes" id="UP000236379">
    <property type="component" value="Unassembled WGS sequence"/>
</dbReference>